<dbReference type="AlphaFoldDB" id="A0A2W2CD46"/>
<accession>A0A2W2CD46</accession>
<dbReference type="Pfam" id="PF03008">
    <property type="entry name" value="DUF234"/>
    <property type="match status" value="1"/>
</dbReference>
<evidence type="ECO:0000313" key="3">
    <source>
        <dbReference type="EMBL" id="PZF83596.1"/>
    </source>
</evidence>
<dbReference type="InterPro" id="IPR041664">
    <property type="entry name" value="AAA_16"/>
</dbReference>
<dbReference type="EMBL" id="POTW01000023">
    <property type="protein sequence ID" value="PZF83596.1"/>
    <property type="molecule type" value="Genomic_DNA"/>
</dbReference>
<evidence type="ECO:0000259" key="2">
    <source>
        <dbReference type="Pfam" id="PF13191"/>
    </source>
</evidence>
<dbReference type="SUPFAM" id="SSF52540">
    <property type="entry name" value="P-loop containing nucleoside triphosphate hydrolases"/>
    <property type="match status" value="1"/>
</dbReference>
<dbReference type="Proteomes" id="UP000248764">
    <property type="component" value="Unassembled WGS sequence"/>
</dbReference>
<reference evidence="3 4" key="1">
    <citation type="submission" date="2018-01" db="EMBL/GenBank/DDBJ databases">
        <title>Draft genome sequence of Jiangella sp. GTF31.</title>
        <authorList>
            <person name="Sahin N."/>
            <person name="Ay H."/>
            <person name="Saygin H."/>
        </authorList>
    </citation>
    <scope>NUCLEOTIDE SEQUENCE [LARGE SCALE GENOMIC DNA]</scope>
    <source>
        <strain evidence="3 4">GTF31</strain>
    </source>
</reference>
<gene>
    <name evidence="3" type="ORF">C1I92_11685</name>
</gene>
<evidence type="ECO:0000313" key="4">
    <source>
        <dbReference type="Proteomes" id="UP000248764"/>
    </source>
</evidence>
<dbReference type="PANTHER" id="PTHR34704">
    <property type="entry name" value="ATPASE"/>
    <property type="match status" value="1"/>
</dbReference>
<feature type="domain" description="Orc1-like AAA ATPase" evidence="2">
    <location>
        <begin position="8"/>
        <end position="141"/>
    </location>
</feature>
<dbReference type="InterPro" id="IPR004256">
    <property type="entry name" value="DUF234"/>
</dbReference>
<dbReference type="PANTHER" id="PTHR34704:SF2">
    <property type="entry name" value="ATPASE"/>
    <property type="match status" value="1"/>
</dbReference>
<keyword evidence="4" id="KW-1185">Reference proteome</keyword>
<dbReference type="InterPro" id="IPR027417">
    <property type="entry name" value="P-loop_NTPase"/>
</dbReference>
<proteinExistence type="predicted"/>
<organism evidence="3 4">
    <name type="scientific">Jiangella anatolica</name>
    <dbReference type="NCBI Taxonomy" id="2670374"/>
    <lineage>
        <taxon>Bacteria</taxon>
        <taxon>Bacillati</taxon>
        <taxon>Actinomycetota</taxon>
        <taxon>Actinomycetes</taxon>
        <taxon>Jiangellales</taxon>
        <taxon>Jiangellaceae</taxon>
        <taxon>Jiangella</taxon>
    </lineage>
</organism>
<evidence type="ECO:0000259" key="1">
    <source>
        <dbReference type="Pfam" id="PF03008"/>
    </source>
</evidence>
<dbReference type="RefSeq" id="WP_111254840.1">
    <property type="nucleotide sequence ID" value="NZ_POTW01000023.1"/>
</dbReference>
<name>A0A2W2CD46_9ACTN</name>
<comment type="caution">
    <text evidence="3">The sequence shown here is derived from an EMBL/GenBank/DDBJ whole genome shotgun (WGS) entry which is preliminary data.</text>
</comment>
<dbReference type="Gene3D" id="3.40.50.300">
    <property type="entry name" value="P-loop containing nucleotide triphosphate hydrolases"/>
    <property type="match status" value="1"/>
</dbReference>
<sequence length="486" mass="52245">MNVDAGGFYGRRALLARLERELAQVAATGRGRMLAVRGRRQVGKSRLLTHFVETCGRPYLYTTAVKNASPGAQLAALTRDVLASTTPLPEVPVLFASPPGSWDEFFGRLRLTLQGSPAVVVIDEFPWAAQADPTLEGTLQNAWDRTLEGLPVLLVVVGSDIAMMERLTEHDRPLFGRAGIVVVQPFDPYECAELLGADRTAVEAFDAHLVTGGYPRLLGRLAASPSAEDFVLEQLRDETSDLAVQAQLSLDAEFPPDSQARRILAAIGTAEVGPVTFSRVTQTIDGDTATVQTAVTRGLKILAGVGGVIAVDVPAGAAPNSRLRRYRVADPYLRFWFRFVAPQLANIARGRGDLAIDAFRRGWPSWRGKAIEPVVRAAVLRLASDLDRLDDADAVGGWWNRDHSTEVDLVATHGPRVRAVGSVKWRTTTPFDADDAAVLRGVRQVVPGADDAALVAVCPAGVTDEAGVDLVLRADDLLAAWGVRAS</sequence>
<dbReference type="Pfam" id="PF13191">
    <property type="entry name" value="AAA_16"/>
    <property type="match status" value="1"/>
</dbReference>
<feature type="domain" description="DUF234" evidence="1">
    <location>
        <begin position="336"/>
        <end position="428"/>
    </location>
</feature>
<protein>
    <submittedName>
        <fullName evidence="3">ATPase</fullName>
    </submittedName>
</protein>